<dbReference type="InterPro" id="IPR000073">
    <property type="entry name" value="AB_hydrolase_1"/>
</dbReference>
<dbReference type="GO" id="GO:0016020">
    <property type="term" value="C:membrane"/>
    <property type="evidence" value="ECO:0007669"/>
    <property type="project" value="TreeGrafter"/>
</dbReference>
<organism evidence="3 4">
    <name type="scientific">Streptomyces noursei</name>
    <name type="common">Streptomyces albulus</name>
    <dbReference type="NCBI Taxonomy" id="1971"/>
    <lineage>
        <taxon>Bacteria</taxon>
        <taxon>Bacillati</taxon>
        <taxon>Actinomycetota</taxon>
        <taxon>Actinomycetes</taxon>
        <taxon>Kitasatosporales</taxon>
        <taxon>Streptomycetaceae</taxon>
        <taxon>Streptomyces</taxon>
    </lineage>
</organism>
<dbReference type="InterPro" id="IPR050266">
    <property type="entry name" value="AB_hydrolase_sf"/>
</dbReference>
<sequence>MSDSTLGNHTVRSELSIGGRRLSYLDFGGDGRPLVALHGHISEGVMFTHLAGALGPEWRLIAPDQRGQGESERADDYTREGYLADVRALLDHLALDRVVLLGHSMGAVNAYQFTARHPERVSALINVEGPVELELDGPNPLAFLLDLPRRAATREELAAGLGPAGSQFSDRLRQSPDGSWRLPFHPDDMFRSEEEVHGNYWDDWTSSSCPALLIHGTKGYLPPAEVRGMVDRRPGTLAVQLDGDHLLPTGVPEAFAAAVRDFLTTL</sequence>
<evidence type="ECO:0000313" key="3">
    <source>
        <dbReference type="EMBL" id="PNE39441.1"/>
    </source>
</evidence>
<dbReference type="Proteomes" id="UP000236047">
    <property type="component" value="Unassembled WGS sequence"/>
</dbReference>
<dbReference type="RefSeq" id="WP_102926308.1">
    <property type="nucleotide sequence ID" value="NZ_LJSN01000003.1"/>
</dbReference>
<dbReference type="Gene3D" id="3.40.50.1820">
    <property type="entry name" value="alpha/beta hydrolase"/>
    <property type="match status" value="1"/>
</dbReference>
<dbReference type="PRINTS" id="PR00111">
    <property type="entry name" value="ABHYDROLASE"/>
</dbReference>
<reference evidence="4" key="1">
    <citation type="submission" date="2015-09" db="EMBL/GenBank/DDBJ databases">
        <authorList>
            <person name="Graham D.E."/>
            <person name="Mahan K.M."/>
            <person name="Klingeman D.M."/>
            <person name="Fida T."/>
            <person name="Giannone R.J."/>
            <person name="Hettich R.L."/>
            <person name="Parry R.J."/>
            <person name="Spain J.C."/>
        </authorList>
    </citation>
    <scope>NUCLEOTIDE SEQUENCE [LARGE SCALE GENOMIC DNA]</scope>
    <source>
        <strain evidence="4">JCM 4701</strain>
    </source>
</reference>
<protein>
    <submittedName>
        <fullName evidence="3">Hydrolase</fullName>
    </submittedName>
</protein>
<dbReference type="Pfam" id="PF00561">
    <property type="entry name" value="Abhydrolase_1"/>
    <property type="match status" value="1"/>
</dbReference>
<dbReference type="AlphaFoldDB" id="A0A2N8PEK0"/>
<proteinExistence type="predicted"/>
<evidence type="ECO:0000256" key="1">
    <source>
        <dbReference type="ARBA" id="ARBA00022801"/>
    </source>
</evidence>
<evidence type="ECO:0000259" key="2">
    <source>
        <dbReference type="Pfam" id="PF00561"/>
    </source>
</evidence>
<accession>A0A2N8PEK0</accession>
<dbReference type="SUPFAM" id="SSF53474">
    <property type="entry name" value="alpha/beta-Hydrolases"/>
    <property type="match status" value="1"/>
</dbReference>
<evidence type="ECO:0000313" key="4">
    <source>
        <dbReference type="Proteomes" id="UP000236047"/>
    </source>
</evidence>
<dbReference type="PRINTS" id="PR00412">
    <property type="entry name" value="EPOXHYDRLASE"/>
</dbReference>
<gene>
    <name evidence="3" type="ORF">AOB60_22755</name>
</gene>
<feature type="domain" description="AB hydrolase-1" evidence="2">
    <location>
        <begin position="33"/>
        <end position="258"/>
    </location>
</feature>
<keyword evidence="4" id="KW-1185">Reference proteome</keyword>
<comment type="caution">
    <text evidence="3">The sequence shown here is derived from an EMBL/GenBank/DDBJ whole genome shotgun (WGS) entry which is preliminary data.</text>
</comment>
<dbReference type="PANTHER" id="PTHR43798">
    <property type="entry name" value="MONOACYLGLYCEROL LIPASE"/>
    <property type="match status" value="1"/>
</dbReference>
<dbReference type="EMBL" id="LJSN01000003">
    <property type="protein sequence ID" value="PNE39441.1"/>
    <property type="molecule type" value="Genomic_DNA"/>
</dbReference>
<dbReference type="InterPro" id="IPR029058">
    <property type="entry name" value="AB_hydrolase_fold"/>
</dbReference>
<dbReference type="InterPro" id="IPR000639">
    <property type="entry name" value="Epox_hydrolase-like"/>
</dbReference>
<name>A0A2N8PEK0_STRNR</name>
<dbReference type="PANTHER" id="PTHR43798:SF31">
    <property type="entry name" value="AB HYDROLASE SUPERFAMILY PROTEIN YCLE"/>
    <property type="match status" value="1"/>
</dbReference>
<dbReference type="GO" id="GO:0016787">
    <property type="term" value="F:hydrolase activity"/>
    <property type="evidence" value="ECO:0007669"/>
    <property type="project" value="UniProtKB-KW"/>
</dbReference>
<keyword evidence="1 3" id="KW-0378">Hydrolase</keyword>